<comment type="caution">
    <text evidence="3">The sequence shown here is derived from an EMBL/GenBank/DDBJ whole genome shotgun (WGS) entry which is preliminary data.</text>
</comment>
<dbReference type="Proteomes" id="UP001079430">
    <property type="component" value="Unassembled WGS sequence"/>
</dbReference>
<dbReference type="RefSeq" id="WP_269282373.1">
    <property type="nucleotide sequence ID" value="NZ_JAPVOI010000004.1"/>
</dbReference>
<dbReference type="EMBL" id="JAPVOI010000004">
    <property type="protein sequence ID" value="MCZ4092225.1"/>
    <property type="molecule type" value="Genomic_DNA"/>
</dbReference>
<protein>
    <submittedName>
        <fullName evidence="3">SDR family oxidoreductase</fullName>
    </submittedName>
</protein>
<accession>A0ABT4KJS5</accession>
<evidence type="ECO:0000259" key="2">
    <source>
        <dbReference type="Pfam" id="PF13460"/>
    </source>
</evidence>
<name>A0ABT4KJS5_9HYPH</name>
<dbReference type="PANTHER" id="PTHR12126">
    <property type="entry name" value="NADH-UBIQUINONE OXIDOREDUCTASE 39 KDA SUBUNIT-RELATED"/>
    <property type="match status" value="1"/>
</dbReference>
<dbReference type="InterPro" id="IPR003560">
    <property type="entry name" value="DHB_DH"/>
</dbReference>
<dbReference type="PANTHER" id="PTHR12126:SF11">
    <property type="entry name" value="NADH DEHYDROGENASE [UBIQUINONE] 1 ALPHA SUBCOMPLEX SUBUNIT 9, MITOCHONDRIAL"/>
    <property type="match status" value="1"/>
</dbReference>
<feature type="transmembrane region" description="Helical" evidence="1">
    <location>
        <begin position="378"/>
        <end position="400"/>
    </location>
</feature>
<gene>
    <name evidence="3" type="ORF">O3W52_19780</name>
</gene>
<feature type="domain" description="NAD(P)-binding" evidence="2">
    <location>
        <begin position="7"/>
        <end position="151"/>
    </location>
</feature>
<keyword evidence="1" id="KW-0472">Membrane</keyword>
<organism evidence="3 4">
    <name type="scientific">Sinorhizobium psoraleae</name>
    <dbReference type="NCBI Taxonomy" id="520838"/>
    <lineage>
        <taxon>Bacteria</taxon>
        <taxon>Pseudomonadati</taxon>
        <taxon>Pseudomonadota</taxon>
        <taxon>Alphaproteobacteria</taxon>
        <taxon>Hyphomicrobiales</taxon>
        <taxon>Rhizobiaceae</taxon>
        <taxon>Sinorhizobium/Ensifer group</taxon>
        <taxon>Sinorhizobium</taxon>
    </lineage>
</organism>
<evidence type="ECO:0000313" key="3">
    <source>
        <dbReference type="EMBL" id="MCZ4092225.1"/>
    </source>
</evidence>
<dbReference type="InterPro" id="IPR016040">
    <property type="entry name" value="NAD(P)-bd_dom"/>
</dbReference>
<keyword evidence="4" id="KW-1185">Reference proteome</keyword>
<dbReference type="InterPro" id="IPR051207">
    <property type="entry name" value="ComplexI_NDUFA9_subunit"/>
</dbReference>
<dbReference type="Pfam" id="PF13460">
    <property type="entry name" value="NAD_binding_10"/>
    <property type="match status" value="1"/>
</dbReference>
<feature type="transmembrane region" description="Helical" evidence="1">
    <location>
        <begin position="406"/>
        <end position="424"/>
    </location>
</feature>
<keyword evidence="1" id="KW-0812">Transmembrane</keyword>
<feature type="transmembrane region" description="Helical" evidence="1">
    <location>
        <begin position="314"/>
        <end position="334"/>
    </location>
</feature>
<dbReference type="InterPro" id="IPR025695">
    <property type="entry name" value="DoxX-like"/>
</dbReference>
<dbReference type="InterPro" id="IPR036291">
    <property type="entry name" value="NAD(P)-bd_dom_sf"/>
</dbReference>
<evidence type="ECO:0000256" key="1">
    <source>
        <dbReference type="SAM" id="Phobius"/>
    </source>
</evidence>
<feature type="transmembrane region" description="Helical" evidence="1">
    <location>
        <begin position="340"/>
        <end position="366"/>
    </location>
</feature>
<dbReference type="Gene3D" id="3.40.50.720">
    <property type="entry name" value="NAD(P)-binding Rossmann-like Domain"/>
    <property type="match status" value="1"/>
</dbReference>
<dbReference type="SUPFAM" id="SSF51735">
    <property type="entry name" value="NAD(P)-binding Rossmann-fold domains"/>
    <property type="match status" value="1"/>
</dbReference>
<keyword evidence="1" id="KW-1133">Transmembrane helix</keyword>
<dbReference type="Pfam" id="PF13781">
    <property type="entry name" value="DoxX_3"/>
    <property type="match status" value="1"/>
</dbReference>
<sequence>MNVLILGATGFIGSAIARKLHDEGHCITGLGRNPARAAPKMPGLRWIKADLAEMTASGNWQGMLEGQDMLVNCAGALQDGLSDDLVATQEKAMLALYEAARNARFRLAVQISAETGSAGRDLAFLATKRTADTALAASGLPFVILRPALVIGRNAHGGSALLRALAALPFAIPLIHAESSVATVALDDVVDAVSAAVGGRLPAGSDLALASNESLTLKELVLVHRLWLGLAPAPTIALSPAMARPIAWLADLAGRLGWRSPLRSTAITVMSGGIASGPSQDFGRRLSCAADTLAAAPSGVQDLWFARLYLLKPLIVATLALFWLLSGLVPFFVFDAAASHFAAFLPGPIATAATIATSLADIALGLAVRVRPWARRALFGMLSLTLAYLLAATLAEPALWLDPLGPLVKVLPSILLTLTALAILDER</sequence>
<reference evidence="3" key="1">
    <citation type="submission" date="2022-10" db="EMBL/GenBank/DDBJ databases">
        <title>Whole genome sequencing of three plant growth promoting bacteria isolated from Vachellia tortilis subsp. raddiana in Morocco.</title>
        <authorList>
            <person name="Hnini M."/>
            <person name="Zouagui R."/>
            <person name="Zouagui H."/>
            <person name="Chemao Elfihri M.-W."/>
            <person name="Ibrahimi A."/>
            <person name="Sbabou L."/>
            <person name="Aurag J."/>
        </authorList>
    </citation>
    <scope>NUCLEOTIDE SEQUENCE</scope>
    <source>
        <strain evidence="3">LMR678</strain>
    </source>
</reference>
<evidence type="ECO:0000313" key="4">
    <source>
        <dbReference type="Proteomes" id="UP001079430"/>
    </source>
</evidence>
<proteinExistence type="predicted"/>
<dbReference type="PRINTS" id="PR01397">
    <property type="entry name" value="DHBDHDRGNASE"/>
</dbReference>